<name>A0ABQ6GQ16_9GAMM</name>
<dbReference type="InterPro" id="IPR008719">
    <property type="entry name" value="N2O_reductase_NosL"/>
</dbReference>
<reference evidence="2 3" key="1">
    <citation type="submission" date="2023-03" db="EMBL/GenBank/DDBJ databases">
        <title>Draft genome sequence of Thalassotalea insulae KCTC 62186T.</title>
        <authorList>
            <person name="Sawabe T."/>
        </authorList>
    </citation>
    <scope>NUCLEOTIDE SEQUENCE [LARGE SCALE GENOMIC DNA]</scope>
    <source>
        <strain evidence="2 3">KCTC 62186</strain>
    </source>
</reference>
<organism evidence="2 3">
    <name type="scientific">Thalassotalea insulae</name>
    <dbReference type="NCBI Taxonomy" id="2056778"/>
    <lineage>
        <taxon>Bacteria</taxon>
        <taxon>Pseudomonadati</taxon>
        <taxon>Pseudomonadota</taxon>
        <taxon>Gammaproteobacteria</taxon>
        <taxon>Alteromonadales</taxon>
        <taxon>Colwelliaceae</taxon>
        <taxon>Thalassotalea</taxon>
    </lineage>
</organism>
<proteinExistence type="predicted"/>
<dbReference type="PANTHER" id="PTHR41247:SF1">
    <property type="entry name" value="HTH-TYPE TRANSCRIPTIONAL REPRESSOR YCNK"/>
    <property type="match status" value="1"/>
</dbReference>
<sequence length="168" mass="18930">MKILTTFPLFILCLLVACSQPDENKHQQQQSVAIESNDECHLCGMLIANFSGPKAELYRQGITEKESNKIHKFCSTRDMFSFYLDPENKRNVTSIYVHDMSKSPWDEPNDSYFIDAKTAWFVAGSDKTGAMGPTLASFAKQQDAQQFAQQFGGQVLAFEQVDLAVLME</sequence>
<evidence type="ECO:0000313" key="2">
    <source>
        <dbReference type="EMBL" id="GLX77981.1"/>
    </source>
</evidence>
<dbReference type="SUPFAM" id="SSF160387">
    <property type="entry name" value="NosL/MerB-like"/>
    <property type="match status" value="1"/>
</dbReference>
<dbReference type="Gene3D" id="3.30.70.2050">
    <property type="match status" value="1"/>
</dbReference>
<dbReference type="Gene3D" id="3.30.70.2060">
    <property type="match status" value="1"/>
</dbReference>
<comment type="caution">
    <text evidence="2">The sequence shown here is derived from an EMBL/GenBank/DDBJ whole genome shotgun (WGS) entry which is preliminary data.</text>
</comment>
<dbReference type="Proteomes" id="UP001157186">
    <property type="component" value="Unassembled WGS sequence"/>
</dbReference>
<dbReference type="PANTHER" id="PTHR41247">
    <property type="entry name" value="HTH-TYPE TRANSCRIPTIONAL REPRESSOR YCNK"/>
    <property type="match status" value="1"/>
</dbReference>
<feature type="chain" id="PRO_5045871616" evidence="1">
    <location>
        <begin position="20"/>
        <end position="168"/>
    </location>
</feature>
<dbReference type="RefSeq" id="WP_284243877.1">
    <property type="nucleotide sequence ID" value="NZ_BSST01000001.1"/>
</dbReference>
<dbReference type="EMBL" id="BSST01000001">
    <property type="protein sequence ID" value="GLX77981.1"/>
    <property type="molecule type" value="Genomic_DNA"/>
</dbReference>
<gene>
    <name evidence="2" type="primary">nosL</name>
    <name evidence="2" type="ORF">tinsulaeT_13210</name>
</gene>
<dbReference type="PROSITE" id="PS51257">
    <property type="entry name" value="PROKAR_LIPOPROTEIN"/>
    <property type="match status" value="1"/>
</dbReference>
<dbReference type="Pfam" id="PF05573">
    <property type="entry name" value="NosL"/>
    <property type="match status" value="1"/>
</dbReference>
<protein>
    <submittedName>
        <fullName evidence="2">Nitrous oxide reductase accessory protein NosL</fullName>
    </submittedName>
</protein>
<accession>A0ABQ6GQ16</accession>
<evidence type="ECO:0000313" key="3">
    <source>
        <dbReference type="Proteomes" id="UP001157186"/>
    </source>
</evidence>
<feature type="signal peptide" evidence="1">
    <location>
        <begin position="1"/>
        <end position="19"/>
    </location>
</feature>
<keyword evidence="3" id="KW-1185">Reference proteome</keyword>
<keyword evidence="1" id="KW-0732">Signal</keyword>
<evidence type="ECO:0000256" key="1">
    <source>
        <dbReference type="SAM" id="SignalP"/>
    </source>
</evidence>